<dbReference type="CTD" id="8237502"/>
<keyword evidence="5 10" id="KW-0769">Symport</keyword>
<comment type="similarity">
    <text evidence="2 10">Belongs to the sodium:neurotransmitter symporter (SNF) (TC 2.A.22) family.</text>
</comment>
<feature type="binding site" evidence="8">
    <location>
        <position position="439"/>
    </location>
    <ligand>
        <name>Na(+)</name>
        <dbReference type="ChEBI" id="CHEBI:29101"/>
        <label>1</label>
    </ligand>
</feature>
<dbReference type="OMA" id="PGPWIDG"/>
<dbReference type="RefSeq" id="XP_002425696.1">
    <property type="nucleotide sequence ID" value="XM_002425651.1"/>
</dbReference>
<evidence type="ECO:0000256" key="10">
    <source>
        <dbReference type="RuleBase" id="RU003732"/>
    </source>
</evidence>
<dbReference type="GO" id="GO:0006865">
    <property type="term" value="P:amino acid transport"/>
    <property type="evidence" value="ECO:0007669"/>
    <property type="project" value="TreeGrafter"/>
</dbReference>
<dbReference type="PANTHER" id="PTHR11616:SF254">
    <property type="entry name" value="TRANSPORTER"/>
    <property type="match status" value="1"/>
</dbReference>
<feature type="transmembrane region" description="Helical" evidence="11">
    <location>
        <begin position="119"/>
        <end position="138"/>
    </location>
</feature>
<feature type="transmembrane region" description="Helical" evidence="11">
    <location>
        <begin position="158"/>
        <end position="176"/>
    </location>
</feature>
<evidence type="ECO:0000256" key="9">
    <source>
        <dbReference type="PIRSR" id="PIRSR600175-2"/>
    </source>
</evidence>
<feature type="transmembrane region" description="Helical" evidence="11">
    <location>
        <begin position="336"/>
        <end position="356"/>
    </location>
</feature>
<dbReference type="eggNOG" id="KOG3660">
    <property type="taxonomic scope" value="Eukaryota"/>
</dbReference>
<dbReference type="VEuPathDB" id="VectorBase:PHUM216350"/>
<dbReference type="GeneID" id="8237502"/>
<dbReference type="GO" id="GO:0035725">
    <property type="term" value="P:sodium ion transmembrane transport"/>
    <property type="evidence" value="ECO:0007669"/>
    <property type="project" value="TreeGrafter"/>
</dbReference>
<reference evidence="13" key="3">
    <citation type="submission" date="2020-05" db="UniProtKB">
        <authorList>
            <consortium name="EnsemblMetazoa"/>
        </authorList>
    </citation>
    <scope>IDENTIFICATION</scope>
    <source>
        <strain evidence="13">USDA</strain>
    </source>
</reference>
<feature type="transmembrane region" description="Helical" evidence="11">
    <location>
        <begin position="542"/>
        <end position="564"/>
    </location>
</feature>
<dbReference type="EMBL" id="DS235172">
    <property type="protein sequence ID" value="EEB12958.1"/>
    <property type="molecule type" value="Genomic_DNA"/>
</dbReference>
<evidence type="ECO:0000256" key="11">
    <source>
        <dbReference type="SAM" id="Phobius"/>
    </source>
</evidence>
<comment type="subcellular location">
    <subcellularLocation>
        <location evidence="1">Membrane</location>
        <topology evidence="1">Multi-pass membrane protein</topology>
    </subcellularLocation>
</comment>
<keyword evidence="6 11" id="KW-1133">Transmembrane helix</keyword>
<dbReference type="InterPro" id="IPR037272">
    <property type="entry name" value="SNS_sf"/>
</dbReference>
<feature type="binding site" evidence="8">
    <location>
        <position position="442"/>
    </location>
    <ligand>
        <name>Na(+)</name>
        <dbReference type="ChEBI" id="CHEBI:29101"/>
        <label>1</label>
    </ligand>
</feature>
<keyword evidence="3 10" id="KW-0813">Transport</keyword>
<evidence type="ECO:0000313" key="14">
    <source>
        <dbReference type="Proteomes" id="UP000009046"/>
    </source>
</evidence>
<feature type="disulfide bond" evidence="9">
    <location>
        <begin position="206"/>
        <end position="215"/>
    </location>
</feature>
<evidence type="ECO:0000256" key="6">
    <source>
        <dbReference type="ARBA" id="ARBA00022989"/>
    </source>
</evidence>
<evidence type="ECO:0000256" key="7">
    <source>
        <dbReference type="ARBA" id="ARBA00023136"/>
    </source>
</evidence>
<feature type="transmembrane region" description="Helical" evidence="11">
    <location>
        <begin position="368"/>
        <end position="394"/>
    </location>
</feature>
<feature type="binding site" evidence="8">
    <location>
        <position position="105"/>
    </location>
    <ligand>
        <name>Na(+)</name>
        <dbReference type="ChEBI" id="CHEBI:29101"/>
        <label>1</label>
    </ligand>
</feature>
<dbReference type="AlphaFoldDB" id="E0VHV2"/>
<evidence type="ECO:0000256" key="8">
    <source>
        <dbReference type="PIRSR" id="PIRSR600175-1"/>
    </source>
</evidence>
<dbReference type="EMBL" id="AAZO01002486">
    <property type="status" value="NOT_ANNOTATED_CDS"/>
    <property type="molecule type" value="Genomic_DNA"/>
</dbReference>
<feature type="transmembrane region" description="Helical" evidence="11">
    <location>
        <begin position="584"/>
        <end position="605"/>
    </location>
</feature>
<evidence type="ECO:0000256" key="5">
    <source>
        <dbReference type="ARBA" id="ARBA00022847"/>
    </source>
</evidence>
<proteinExistence type="inferred from homology"/>
<feature type="transmembrane region" description="Helical" evidence="11">
    <location>
        <begin position="472"/>
        <end position="494"/>
    </location>
</feature>
<evidence type="ECO:0000313" key="13">
    <source>
        <dbReference type="EnsemblMetazoa" id="PHUM216350-PA"/>
    </source>
</evidence>
<evidence type="ECO:0000256" key="4">
    <source>
        <dbReference type="ARBA" id="ARBA00022692"/>
    </source>
</evidence>
<dbReference type="GO" id="GO:0005886">
    <property type="term" value="C:plasma membrane"/>
    <property type="evidence" value="ECO:0007669"/>
    <property type="project" value="TreeGrafter"/>
</dbReference>
<protein>
    <recommendedName>
        <fullName evidence="10">Transporter</fullName>
    </recommendedName>
</protein>
<evidence type="ECO:0000313" key="12">
    <source>
        <dbReference type="EMBL" id="EEB12958.1"/>
    </source>
</evidence>
<keyword evidence="7 11" id="KW-0472">Membrane</keyword>
<feature type="binding site" evidence="8">
    <location>
        <position position="443"/>
    </location>
    <ligand>
        <name>Na(+)</name>
        <dbReference type="ChEBI" id="CHEBI:29101"/>
        <label>1</label>
    </ligand>
</feature>
<accession>E0VHV2</accession>
<sequence>MATNVYNYWSEGKKKSTDSLQEYPGKNKKKIFGKKCKNKLESKFGKRTTHRDNNEYDDDDVMTVSTEEKKKETGTSLNDEVERGGWGNKLDFLFSCISVSVGLGNVWRFPYLCYKNGGGAFLVTYAIAMLFCGIPIFFQEVAIGQYLGAGGMTLVGELVPILQGVGYATMTIVFFLDIYYCVIIAWTLFYLISSFVVLPGLPWQDCDNWWNTETCFAPGMDPYVVHNRTNHTTTPVEEFWDKRVLQVTSGIHDLGNMQWELLGCLLGGWILVYLIIRRGIHQSGKIIWFTALFPYFILFVLLIRSVTLEGAKAGLLYYVTPRWEELLGSRPWLDGATQIFFAYSIGTGALPALGSYNKFYHNCYKDAIITCIVNTLTCLLAGCVTFAILGHIAVEQETEVSEVVKSGPGLVFLTYPEVVLKLPGAPAWAAIFFSMLVILGIDSEFCIVESFITGIVDNWSENLRPHRNKITLGICFLMFLLGIPMVTQGGAYIFQLMDFYSASGMCLLFVCFFQTIAISWIFGAQKFNDCIHQMMGIRLNKFWIICWKYLAPGIMATIFIFYIVQYKPVSYGKDYEYPWWAQEIGFAMSFSSMIWIPVYVLYYIFSSPGSIKENIKMGLKPKFKARIQKDLTTNYDDDDNNSTVVPLSESSAGLIKNNSFMSN</sequence>
<dbReference type="HOGENOM" id="CLU_006855_9_5_1"/>
<feature type="binding site" evidence="8">
    <location>
        <position position="374"/>
    </location>
    <ligand>
        <name>Na(+)</name>
        <dbReference type="ChEBI" id="CHEBI:29101"/>
        <label>1</label>
    </ligand>
</feature>
<feature type="transmembrane region" description="Helical" evidence="11">
    <location>
        <begin position="183"/>
        <end position="201"/>
    </location>
</feature>
<reference evidence="12" key="1">
    <citation type="submission" date="2007-04" db="EMBL/GenBank/DDBJ databases">
        <title>Annotation of Pediculus humanus corporis strain USDA.</title>
        <authorList>
            <person name="Kirkness E."/>
            <person name="Hannick L."/>
            <person name="Hass B."/>
            <person name="Bruggner R."/>
            <person name="Lawson D."/>
            <person name="Bidwell S."/>
            <person name="Joardar V."/>
            <person name="Caler E."/>
            <person name="Walenz B."/>
            <person name="Inman J."/>
            <person name="Schobel S."/>
            <person name="Galinsky K."/>
            <person name="Amedeo P."/>
            <person name="Strausberg R."/>
        </authorList>
    </citation>
    <scope>NUCLEOTIDE SEQUENCE</scope>
    <source>
        <strain evidence="12">USDA</strain>
    </source>
</reference>
<evidence type="ECO:0000256" key="2">
    <source>
        <dbReference type="ARBA" id="ARBA00006459"/>
    </source>
</evidence>
<feature type="transmembrane region" description="Helical" evidence="11">
    <location>
        <begin position="257"/>
        <end position="276"/>
    </location>
</feature>
<reference evidence="12" key="2">
    <citation type="submission" date="2007-04" db="EMBL/GenBank/DDBJ databases">
        <title>The genome of the human body louse.</title>
        <authorList>
            <consortium name="The Human Body Louse Genome Consortium"/>
            <person name="Kirkness E."/>
            <person name="Walenz B."/>
            <person name="Hass B."/>
            <person name="Bruggner R."/>
            <person name="Strausberg R."/>
        </authorList>
    </citation>
    <scope>NUCLEOTIDE SEQUENCE</scope>
    <source>
        <strain evidence="12">USDA</strain>
    </source>
</reference>
<evidence type="ECO:0000256" key="3">
    <source>
        <dbReference type="ARBA" id="ARBA00022448"/>
    </source>
</evidence>
<keyword evidence="14" id="KW-1185">Reference proteome</keyword>
<dbReference type="InterPro" id="IPR000175">
    <property type="entry name" value="Na/ntran_symport"/>
</dbReference>
<organism>
    <name type="scientific">Pediculus humanus subsp. corporis</name>
    <name type="common">Body louse</name>
    <dbReference type="NCBI Taxonomy" id="121224"/>
    <lineage>
        <taxon>Eukaryota</taxon>
        <taxon>Metazoa</taxon>
        <taxon>Ecdysozoa</taxon>
        <taxon>Arthropoda</taxon>
        <taxon>Hexapoda</taxon>
        <taxon>Insecta</taxon>
        <taxon>Pterygota</taxon>
        <taxon>Neoptera</taxon>
        <taxon>Paraneoptera</taxon>
        <taxon>Psocodea</taxon>
        <taxon>Troctomorpha</taxon>
        <taxon>Phthiraptera</taxon>
        <taxon>Anoplura</taxon>
        <taxon>Pediculidae</taxon>
        <taxon>Pediculus</taxon>
    </lineage>
</organism>
<keyword evidence="8" id="KW-0915">Sodium</keyword>
<keyword evidence="9" id="KW-1015">Disulfide bond</keyword>
<dbReference type="InParanoid" id="E0VHV2"/>
<feature type="binding site" evidence="8">
    <location>
        <position position="101"/>
    </location>
    <ligand>
        <name>Na(+)</name>
        <dbReference type="ChEBI" id="CHEBI:29101"/>
        <label>1</label>
    </ligand>
</feature>
<keyword evidence="4 10" id="KW-0812">Transmembrane</keyword>
<dbReference type="CDD" id="cd11496">
    <property type="entry name" value="SLC6sbd-TauT-like"/>
    <property type="match status" value="1"/>
</dbReference>
<dbReference type="EnsemblMetazoa" id="PHUM216350-RA">
    <property type="protein sequence ID" value="PHUM216350-PA"/>
    <property type="gene ID" value="PHUM216350"/>
</dbReference>
<feature type="transmembrane region" description="Helical" evidence="11">
    <location>
        <begin position="500"/>
        <end position="522"/>
    </location>
</feature>
<feature type="transmembrane region" description="Helical" evidence="11">
    <location>
        <begin position="288"/>
        <end position="307"/>
    </location>
</feature>
<dbReference type="PANTHER" id="PTHR11616">
    <property type="entry name" value="SODIUM/CHLORIDE DEPENDENT TRANSPORTER"/>
    <property type="match status" value="1"/>
</dbReference>
<name>E0VHV2_PEDHC</name>
<dbReference type="GO" id="GO:0015293">
    <property type="term" value="F:symporter activity"/>
    <property type="evidence" value="ECO:0007669"/>
    <property type="project" value="UniProtKB-KW"/>
</dbReference>
<dbReference type="PRINTS" id="PR00176">
    <property type="entry name" value="NANEUSMPORT"/>
</dbReference>
<dbReference type="Proteomes" id="UP000009046">
    <property type="component" value="Unassembled WGS sequence"/>
</dbReference>
<dbReference type="OrthoDB" id="6581954at2759"/>
<dbReference type="SUPFAM" id="SSF161070">
    <property type="entry name" value="SNF-like"/>
    <property type="match status" value="1"/>
</dbReference>
<dbReference type="GO" id="GO:0046872">
    <property type="term" value="F:metal ion binding"/>
    <property type="evidence" value="ECO:0007669"/>
    <property type="project" value="UniProtKB-KW"/>
</dbReference>
<dbReference type="PROSITE" id="PS50267">
    <property type="entry name" value="NA_NEUROTRAN_SYMP_3"/>
    <property type="match status" value="1"/>
</dbReference>
<dbReference type="NCBIfam" id="NF037979">
    <property type="entry name" value="Na_transp"/>
    <property type="match status" value="1"/>
</dbReference>
<dbReference type="KEGG" id="phu:Phum_PHUM216350"/>
<evidence type="ECO:0000256" key="1">
    <source>
        <dbReference type="ARBA" id="ARBA00004141"/>
    </source>
</evidence>
<dbReference type="PROSITE" id="PS00610">
    <property type="entry name" value="NA_NEUROTRAN_SYMP_1"/>
    <property type="match status" value="1"/>
</dbReference>
<gene>
    <name evidence="13" type="primary">8237502</name>
    <name evidence="12" type="ORF">Phum_PHUM216350</name>
</gene>
<keyword evidence="8" id="KW-0479">Metal-binding</keyword>
<dbReference type="Pfam" id="PF00209">
    <property type="entry name" value="SNF"/>
    <property type="match status" value="1"/>
</dbReference>
<feature type="transmembrane region" description="Helical" evidence="11">
    <location>
        <begin position="427"/>
        <end position="452"/>
    </location>
</feature>